<evidence type="ECO:0000313" key="12">
    <source>
        <dbReference type="EnsemblMetazoa" id="GPPI003987-PA"/>
    </source>
</evidence>
<evidence type="ECO:0000256" key="10">
    <source>
        <dbReference type="SAM" id="Phobius"/>
    </source>
</evidence>
<feature type="region of interest" description="Disordered" evidence="9">
    <location>
        <begin position="1"/>
        <end position="35"/>
    </location>
</feature>
<reference evidence="12" key="2">
    <citation type="submission" date="2020-05" db="UniProtKB">
        <authorList>
            <consortium name="EnsemblMetazoa"/>
        </authorList>
    </citation>
    <scope>IDENTIFICATION</scope>
    <source>
        <strain evidence="12">IAEA</strain>
    </source>
</reference>
<keyword evidence="5 8" id="KW-0406">Ion transport</keyword>
<protein>
    <recommendedName>
        <fullName evidence="11">Potassium channel domain-containing protein</fullName>
    </recommendedName>
</protein>
<dbReference type="GO" id="GO:0005886">
    <property type="term" value="C:plasma membrane"/>
    <property type="evidence" value="ECO:0007669"/>
    <property type="project" value="TreeGrafter"/>
</dbReference>
<evidence type="ECO:0000256" key="9">
    <source>
        <dbReference type="SAM" id="MobiDB-lite"/>
    </source>
</evidence>
<feature type="transmembrane region" description="Helical" evidence="10">
    <location>
        <begin position="269"/>
        <end position="288"/>
    </location>
</feature>
<dbReference type="PRINTS" id="PR01333">
    <property type="entry name" value="2POREKCHANEL"/>
</dbReference>
<proteinExistence type="inferred from homology"/>
<evidence type="ECO:0000256" key="5">
    <source>
        <dbReference type="ARBA" id="ARBA00023065"/>
    </source>
</evidence>
<feature type="transmembrane region" description="Helical" evidence="10">
    <location>
        <begin position="76"/>
        <end position="99"/>
    </location>
</feature>
<comment type="subcellular location">
    <subcellularLocation>
        <location evidence="1">Membrane</location>
        <topology evidence="1">Multi-pass membrane protein</topology>
    </subcellularLocation>
</comment>
<evidence type="ECO:0000313" key="13">
    <source>
        <dbReference type="Proteomes" id="UP000092460"/>
    </source>
</evidence>
<feature type="transmembrane region" description="Helical" evidence="10">
    <location>
        <begin position="155"/>
        <end position="175"/>
    </location>
</feature>
<evidence type="ECO:0000256" key="8">
    <source>
        <dbReference type="RuleBase" id="RU003857"/>
    </source>
</evidence>
<keyword evidence="4 10" id="KW-1133">Transmembrane helix</keyword>
<name>A0A1B0APJ7_9MUSC</name>
<dbReference type="STRING" id="67801.A0A1B0APJ7"/>
<sequence>MRATGRSRANLPESTNTYGQAGAESNINDQPSPGGLTGRISIGSIRLLRSMPDYCSTNAFERQDHHFCTRLRKERLWFSFFILFYLGYLIIGAVTMHIIEVPVEKEKRQDFFELRNNFLEMYPQVLDDHLEDFLAAVVQAKGAGISPLRNDSQDINWTFGQAILFTTSVITTIGYGHVNPLSDGGKIFCIIFASIGIPLTLVLTSATVEKLLPLANKLLCALNTKFDQTLDPVYVRMILLTIIASFVILCCFVIPSVIFALLEPSWTGLDAFYFCFISLTTIGLGDFVPEEAVADDSNLFVLYMVLVCMYLLLSLISMMFVLTIFYDIPQMNLTHLLTEGEYSEPLERHLTGRSSTFEESLPYRSSSPRRPRVRIAEGSTSSEK</sequence>
<feature type="transmembrane region" description="Helical" evidence="10">
    <location>
        <begin position="300"/>
        <end position="326"/>
    </location>
</feature>
<dbReference type="EMBL" id="JXJN01001456">
    <property type="status" value="NOT_ANNOTATED_CDS"/>
    <property type="molecule type" value="Genomic_DNA"/>
</dbReference>
<keyword evidence="2 8" id="KW-0813">Transport</keyword>
<evidence type="ECO:0000259" key="11">
    <source>
        <dbReference type="Pfam" id="PF07885"/>
    </source>
</evidence>
<evidence type="ECO:0000256" key="2">
    <source>
        <dbReference type="ARBA" id="ARBA00022448"/>
    </source>
</evidence>
<evidence type="ECO:0000256" key="6">
    <source>
        <dbReference type="ARBA" id="ARBA00023136"/>
    </source>
</evidence>
<reference evidence="13" key="1">
    <citation type="submission" date="2015-01" db="EMBL/GenBank/DDBJ databases">
        <authorList>
            <person name="Aksoy S."/>
            <person name="Warren W."/>
            <person name="Wilson R.K."/>
        </authorList>
    </citation>
    <scope>NUCLEOTIDE SEQUENCE [LARGE SCALE GENOMIC DNA]</scope>
    <source>
        <strain evidence="13">IAEA</strain>
    </source>
</reference>
<evidence type="ECO:0000256" key="1">
    <source>
        <dbReference type="ARBA" id="ARBA00004141"/>
    </source>
</evidence>
<keyword evidence="3 8" id="KW-0812">Transmembrane</keyword>
<keyword evidence="13" id="KW-1185">Reference proteome</keyword>
<dbReference type="PANTHER" id="PTHR11003">
    <property type="entry name" value="POTASSIUM CHANNEL, SUBFAMILY K"/>
    <property type="match status" value="1"/>
</dbReference>
<dbReference type="GO" id="GO:0022841">
    <property type="term" value="F:potassium ion leak channel activity"/>
    <property type="evidence" value="ECO:0007669"/>
    <property type="project" value="TreeGrafter"/>
</dbReference>
<dbReference type="InterPro" id="IPR013099">
    <property type="entry name" value="K_chnl_dom"/>
</dbReference>
<dbReference type="AlphaFoldDB" id="A0A1B0APJ7"/>
<feature type="domain" description="Potassium channel" evidence="11">
    <location>
        <begin position="248"/>
        <end position="326"/>
    </location>
</feature>
<dbReference type="VEuPathDB" id="VectorBase:GPPI003987"/>
<dbReference type="PANTHER" id="PTHR11003:SF249">
    <property type="entry name" value="TWO PORE POTASSIUM CHANNEL PROTEIN SUP-9"/>
    <property type="match status" value="1"/>
</dbReference>
<evidence type="ECO:0000256" key="3">
    <source>
        <dbReference type="ARBA" id="ARBA00022692"/>
    </source>
</evidence>
<dbReference type="SUPFAM" id="SSF81324">
    <property type="entry name" value="Voltage-gated potassium channels"/>
    <property type="match status" value="2"/>
</dbReference>
<feature type="transmembrane region" description="Helical" evidence="10">
    <location>
        <begin position="233"/>
        <end position="262"/>
    </location>
</feature>
<feature type="compositionally biased region" description="Polar residues" evidence="9">
    <location>
        <begin position="12"/>
        <end position="31"/>
    </location>
</feature>
<accession>A0A1B0APJ7</accession>
<dbReference type="GO" id="GO:0030322">
    <property type="term" value="P:stabilization of membrane potential"/>
    <property type="evidence" value="ECO:0007669"/>
    <property type="project" value="TreeGrafter"/>
</dbReference>
<dbReference type="EnsemblMetazoa" id="GPPI003987-RA">
    <property type="protein sequence ID" value="GPPI003987-PA"/>
    <property type="gene ID" value="GPPI003987"/>
</dbReference>
<dbReference type="Pfam" id="PF07885">
    <property type="entry name" value="Ion_trans_2"/>
    <property type="match status" value="2"/>
</dbReference>
<keyword evidence="6 10" id="KW-0472">Membrane</keyword>
<dbReference type="InterPro" id="IPR003280">
    <property type="entry name" value="2pore_dom_K_chnl"/>
</dbReference>
<keyword evidence="7 8" id="KW-0407">Ion channel</keyword>
<comment type="similarity">
    <text evidence="8">Belongs to the two pore domain potassium channel (TC 1.A.1.8) family.</text>
</comment>
<evidence type="ECO:0000256" key="4">
    <source>
        <dbReference type="ARBA" id="ARBA00022989"/>
    </source>
</evidence>
<evidence type="ECO:0000256" key="7">
    <source>
        <dbReference type="ARBA" id="ARBA00023303"/>
    </source>
</evidence>
<dbReference type="PRINTS" id="PR01586">
    <property type="entry name" value="TWIKCHANNEL"/>
</dbReference>
<dbReference type="Gene3D" id="1.10.287.70">
    <property type="match status" value="1"/>
</dbReference>
<organism evidence="12 13">
    <name type="scientific">Glossina palpalis gambiensis</name>
    <dbReference type="NCBI Taxonomy" id="67801"/>
    <lineage>
        <taxon>Eukaryota</taxon>
        <taxon>Metazoa</taxon>
        <taxon>Ecdysozoa</taxon>
        <taxon>Arthropoda</taxon>
        <taxon>Hexapoda</taxon>
        <taxon>Insecta</taxon>
        <taxon>Pterygota</taxon>
        <taxon>Neoptera</taxon>
        <taxon>Endopterygota</taxon>
        <taxon>Diptera</taxon>
        <taxon>Brachycera</taxon>
        <taxon>Muscomorpha</taxon>
        <taxon>Hippoboscoidea</taxon>
        <taxon>Glossinidae</taxon>
        <taxon>Glossina</taxon>
    </lineage>
</organism>
<dbReference type="InterPro" id="IPR005408">
    <property type="entry name" value="2pore_dom_K_chnl_TWIK"/>
</dbReference>
<feature type="region of interest" description="Disordered" evidence="9">
    <location>
        <begin position="354"/>
        <end position="384"/>
    </location>
</feature>
<dbReference type="Proteomes" id="UP000092460">
    <property type="component" value="Unassembled WGS sequence"/>
</dbReference>
<feature type="transmembrane region" description="Helical" evidence="10">
    <location>
        <begin position="187"/>
        <end position="208"/>
    </location>
</feature>
<feature type="domain" description="Potassium channel" evidence="11">
    <location>
        <begin position="142"/>
        <end position="210"/>
    </location>
</feature>
<dbReference type="GO" id="GO:0015271">
    <property type="term" value="F:outward rectifier potassium channel activity"/>
    <property type="evidence" value="ECO:0007669"/>
    <property type="project" value="TreeGrafter"/>
</dbReference>